<accession>A0A975HIW8</accession>
<dbReference type="GO" id="GO:0003723">
    <property type="term" value="F:RNA binding"/>
    <property type="evidence" value="ECO:0007669"/>
    <property type="project" value="UniProtKB-KW"/>
</dbReference>
<dbReference type="KEGG" id="psym:J1N51_04290"/>
<dbReference type="EMBL" id="CP072110">
    <property type="protein sequence ID" value="QTH64692.1"/>
    <property type="molecule type" value="Genomic_DNA"/>
</dbReference>
<protein>
    <submittedName>
        <fullName evidence="2">RNA-binding S4 domain-containing protein</fullName>
    </submittedName>
</protein>
<dbReference type="CDD" id="cd00165">
    <property type="entry name" value="S4"/>
    <property type="match status" value="1"/>
</dbReference>
<reference evidence="2" key="1">
    <citation type="submission" date="2021-03" db="EMBL/GenBank/DDBJ databases">
        <title>Description of Psychrosphaera ytuae sp. nov. isolated from deep sea sediment of South China Sea.</title>
        <authorList>
            <person name="Zhang J."/>
            <person name="Xu X.-D."/>
        </authorList>
    </citation>
    <scope>NUCLEOTIDE SEQUENCE</scope>
    <source>
        <strain evidence="2">MTZ26</strain>
    </source>
</reference>
<proteinExistence type="predicted"/>
<organism evidence="2 3">
    <name type="scientific">Psychrosphaera ytuae</name>
    <dbReference type="NCBI Taxonomy" id="2820710"/>
    <lineage>
        <taxon>Bacteria</taxon>
        <taxon>Pseudomonadati</taxon>
        <taxon>Pseudomonadota</taxon>
        <taxon>Gammaproteobacteria</taxon>
        <taxon>Alteromonadales</taxon>
        <taxon>Pseudoalteromonadaceae</taxon>
        <taxon>Psychrosphaera</taxon>
    </lineage>
</organism>
<sequence>MRTVEIAKQPIELHKFLKFEALVGSGGEAKMVISDGLVKVNGQTETQRGKKLVTGDIVEFMDESFQIVEPILE</sequence>
<dbReference type="SUPFAM" id="SSF55174">
    <property type="entry name" value="Alpha-L RNA-binding motif"/>
    <property type="match status" value="1"/>
</dbReference>
<keyword evidence="3" id="KW-1185">Reference proteome</keyword>
<dbReference type="InterPro" id="IPR036986">
    <property type="entry name" value="S4_RNA-bd_sf"/>
</dbReference>
<dbReference type="AlphaFoldDB" id="A0A975HIW8"/>
<dbReference type="RefSeq" id="WP_208832746.1">
    <property type="nucleotide sequence ID" value="NZ_CP072110.1"/>
</dbReference>
<name>A0A975HIW8_9GAMM</name>
<dbReference type="Pfam" id="PF13275">
    <property type="entry name" value="S4_2"/>
    <property type="match status" value="1"/>
</dbReference>
<gene>
    <name evidence="2" type="ORF">J1N51_04290</name>
</gene>
<evidence type="ECO:0000313" key="3">
    <source>
        <dbReference type="Proteomes" id="UP000682739"/>
    </source>
</evidence>
<evidence type="ECO:0000313" key="2">
    <source>
        <dbReference type="EMBL" id="QTH64692.1"/>
    </source>
</evidence>
<evidence type="ECO:0000256" key="1">
    <source>
        <dbReference type="PROSITE-ProRule" id="PRU00182"/>
    </source>
</evidence>
<dbReference type="PROSITE" id="PS50889">
    <property type="entry name" value="S4"/>
    <property type="match status" value="1"/>
</dbReference>
<dbReference type="Proteomes" id="UP000682739">
    <property type="component" value="Chromosome"/>
</dbReference>
<keyword evidence="1" id="KW-0694">RNA-binding</keyword>
<dbReference type="Gene3D" id="3.10.290.10">
    <property type="entry name" value="RNA-binding S4 domain"/>
    <property type="match status" value="1"/>
</dbReference>